<accession>A0A8H7W330</accession>
<dbReference type="Pfam" id="PF11951">
    <property type="entry name" value="Fungal_trans_2"/>
    <property type="match status" value="1"/>
</dbReference>
<feature type="region of interest" description="Disordered" evidence="2">
    <location>
        <begin position="1"/>
        <end position="58"/>
    </location>
</feature>
<comment type="caution">
    <text evidence="4">The sequence shown here is derived from an EMBL/GenBank/DDBJ whole genome shotgun (WGS) entry which is preliminary data.</text>
</comment>
<dbReference type="InterPro" id="IPR021858">
    <property type="entry name" value="Fun_TF"/>
</dbReference>
<dbReference type="InterPro" id="IPR001138">
    <property type="entry name" value="Zn2Cys6_DnaBD"/>
</dbReference>
<reference evidence="4" key="1">
    <citation type="submission" date="2021-02" db="EMBL/GenBank/DDBJ databases">
        <title>Genome sequence Cadophora malorum strain M34.</title>
        <authorList>
            <person name="Stefanovic E."/>
            <person name="Vu D."/>
            <person name="Scully C."/>
            <person name="Dijksterhuis J."/>
            <person name="Roader J."/>
            <person name="Houbraken J."/>
        </authorList>
    </citation>
    <scope>NUCLEOTIDE SEQUENCE</scope>
    <source>
        <strain evidence="4">M34</strain>
    </source>
</reference>
<dbReference type="Proteomes" id="UP000664132">
    <property type="component" value="Unassembled WGS sequence"/>
</dbReference>
<keyword evidence="1" id="KW-0539">Nucleus</keyword>
<dbReference type="PROSITE" id="PS00463">
    <property type="entry name" value="ZN2_CY6_FUNGAL_1"/>
    <property type="match status" value="1"/>
</dbReference>
<dbReference type="SUPFAM" id="SSF57701">
    <property type="entry name" value="Zn2/Cys6 DNA-binding domain"/>
    <property type="match status" value="1"/>
</dbReference>
<dbReference type="Pfam" id="PF00172">
    <property type="entry name" value="Zn_clus"/>
    <property type="match status" value="1"/>
</dbReference>
<evidence type="ECO:0000313" key="5">
    <source>
        <dbReference type="Proteomes" id="UP000664132"/>
    </source>
</evidence>
<evidence type="ECO:0000259" key="3">
    <source>
        <dbReference type="PROSITE" id="PS50048"/>
    </source>
</evidence>
<keyword evidence="5" id="KW-1185">Reference proteome</keyword>
<dbReference type="PANTHER" id="PTHR47657:SF7">
    <property type="entry name" value="STEROL REGULATORY ELEMENT-BINDING PROTEIN ECM22"/>
    <property type="match status" value="1"/>
</dbReference>
<evidence type="ECO:0000256" key="1">
    <source>
        <dbReference type="ARBA" id="ARBA00023242"/>
    </source>
</evidence>
<dbReference type="GO" id="GO:0000981">
    <property type="term" value="F:DNA-binding transcription factor activity, RNA polymerase II-specific"/>
    <property type="evidence" value="ECO:0007669"/>
    <property type="project" value="InterPro"/>
</dbReference>
<gene>
    <name evidence="4" type="ORF">IFR04_010896</name>
</gene>
<dbReference type="CDD" id="cd00067">
    <property type="entry name" value="GAL4"/>
    <property type="match status" value="1"/>
</dbReference>
<dbReference type="InterPro" id="IPR036864">
    <property type="entry name" value="Zn2-C6_fun-type_DNA-bd_sf"/>
</dbReference>
<dbReference type="GO" id="GO:0008270">
    <property type="term" value="F:zinc ion binding"/>
    <property type="evidence" value="ECO:0007669"/>
    <property type="project" value="InterPro"/>
</dbReference>
<dbReference type="PROSITE" id="PS50048">
    <property type="entry name" value="ZN2_CY6_FUNGAL_2"/>
    <property type="match status" value="1"/>
</dbReference>
<feature type="domain" description="Zn(2)-C6 fungal-type" evidence="3">
    <location>
        <begin position="61"/>
        <end position="89"/>
    </location>
</feature>
<protein>
    <recommendedName>
        <fullName evidence="3">Zn(2)-C6 fungal-type domain-containing protein</fullName>
    </recommendedName>
</protein>
<dbReference type="PANTHER" id="PTHR47657">
    <property type="entry name" value="STEROL REGULATORY ELEMENT-BINDING PROTEIN ECM22"/>
    <property type="match status" value="1"/>
</dbReference>
<evidence type="ECO:0000256" key="2">
    <source>
        <dbReference type="SAM" id="MobiDB-lite"/>
    </source>
</evidence>
<feature type="compositionally biased region" description="Basic residues" evidence="2">
    <location>
        <begin position="48"/>
        <end position="58"/>
    </location>
</feature>
<feature type="compositionally biased region" description="Basic and acidic residues" evidence="2">
    <location>
        <begin position="38"/>
        <end position="47"/>
    </location>
</feature>
<dbReference type="InterPro" id="IPR052400">
    <property type="entry name" value="Zn2-C6_fungal_TF"/>
</dbReference>
<sequence>MDSFQGTSSDDSPETLQSSSHFGITPQSQVWGSPPEVDLPKTDDGNVKKRGRKGHTKSRTGCYNCKRARIKCKENRPSCDYCAHRDLKCERPEIQIHQVETVIRKPSSTSSISSNPHSPLPVFTIQDFRLFNHFIQSAYPSHPIGNDSVWRHEIPSISPDYEFLLHAMLALSAADIAAKEDEPEMKVIAMTHRVRSIESLNKAIDNGIKTYVQGNAMLATCFALLFHSVFITDGLGEYMSFIRGTVAIGMKMGQGQMKFLFEKAFGDEQMEFIGPALKLAPLVHTDVSRAACRSLEKFGCLCEKGYELMLYGTLLSMARNLVTSSQDAYMELRKYYGMFMFLSQEDFVHFINPENVVGKLIQAHFVSMQLIMTPITNSERAHRQLVNPDQKYDDPSRSNPTIGWLSSLHANIPADMMEYFQWTLWVEQEVHKGRLYTGVYE</sequence>
<proteinExistence type="predicted"/>
<dbReference type="AlphaFoldDB" id="A0A8H7W330"/>
<dbReference type="EMBL" id="JAFJYH010000202">
    <property type="protein sequence ID" value="KAG4415946.1"/>
    <property type="molecule type" value="Genomic_DNA"/>
</dbReference>
<organism evidence="4 5">
    <name type="scientific">Cadophora malorum</name>
    <dbReference type="NCBI Taxonomy" id="108018"/>
    <lineage>
        <taxon>Eukaryota</taxon>
        <taxon>Fungi</taxon>
        <taxon>Dikarya</taxon>
        <taxon>Ascomycota</taxon>
        <taxon>Pezizomycotina</taxon>
        <taxon>Leotiomycetes</taxon>
        <taxon>Helotiales</taxon>
        <taxon>Ploettnerulaceae</taxon>
        <taxon>Cadophora</taxon>
    </lineage>
</organism>
<name>A0A8H7W330_9HELO</name>
<dbReference type="OrthoDB" id="5229455at2759"/>
<evidence type="ECO:0000313" key="4">
    <source>
        <dbReference type="EMBL" id="KAG4415946.1"/>
    </source>
</evidence>
<dbReference type="Gene3D" id="4.10.240.10">
    <property type="entry name" value="Zn(2)-C6 fungal-type DNA-binding domain"/>
    <property type="match status" value="1"/>
</dbReference>
<feature type="compositionally biased region" description="Polar residues" evidence="2">
    <location>
        <begin position="1"/>
        <end position="31"/>
    </location>
</feature>